<dbReference type="PANTHER" id="PTHR10795">
    <property type="entry name" value="PROPROTEIN CONVERTASE SUBTILISIN/KEXIN"/>
    <property type="match status" value="1"/>
</dbReference>
<dbReference type="GO" id="GO:0006508">
    <property type="term" value="P:proteolysis"/>
    <property type="evidence" value="ECO:0007669"/>
    <property type="project" value="InterPro"/>
</dbReference>
<evidence type="ECO:0000313" key="5">
    <source>
        <dbReference type="EMBL" id="KAF8405720.1"/>
    </source>
</evidence>
<dbReference type="OrthoDB" id="19448at2759"/>
<sequence>MVATLCFRGPNSTVPKVLKPDILVLGFHILAAWVHDKPVTGLVEDTRSSWFKLDTRTSIACPQVVGVAALLRKAYPNWFPAAICSALMATSMGSRLVYYADTKDYINFLCALNYTDKQLQRIIKGLISSWELQLPETYSVRVVNPRPDKVHIQVEPKTLTFKEMNEKYTFTVDFECKTVKVNSNVEVMLFGSLIWESEQHIVRSPVEMMWLKRKKTNMIPSTWLYSSDLEEK</sequence>
<dbReference type="GO" id="GO:0004252">
    <property type="term" value="F:serine-type endopeptidase activity"/>
    <property type="evidence" value="ECO:0007669"/>
    <property type="project" value="InterPro"/>
</dbReference>
<dbReference type="Pfam" id="PF17766">
    <property type="entry name" value="fn3_6"/>
    <property type="match status" value="1"/>
</dbReference>
<evidence type="ECO:0000256" key="1">
    <source>
        <dbReference type="ARBA" id="ARBA00011073"/>
    </source>
</evidence>
<comment type="caution">
    <text evidence="5">The sequence shown here is derived from an EMBL/GenBank/DDBJ whole genome shotgun (WGS) entry which is preliminary data.</text>
</comment>
<dbReference type="OMA" id="WESENHF"/>
<proteinExistence type="inferred from homology"/>
<keyword evidence="6" id="KW-1185">Reference proteome</keyword>
<feature type="domain" description="Peptidase S8/S53" evidence="3">
    <location>
        <begin position="11"/>
        <end position="91"/>
    </location>
</feature>
<dbReference type="Gene3D" id="2.60.40.2310">
    <property type="match status" value="1"/>
</dbReference>
<evidence type="ECO:0000313" key="6">
    <source>
        <dbReference type="Proteomes" id="UP000655225"/>
    </source>
</evidence>
<dbReference type="AlphaFoldDB" id="A0A834ZHB1"/>
<comment type="similarity">
    <text evidence="1">Belongs to the peptidase S8 family.</text>
</comment>
<dbReference type="InterPro" id="IPR036852">
    <property type="entry name" value="Peptidase_S8/S53_dom_sf"/>
</dbReference>
<accession>A0A834ZHB1</accession>
<dbReference type="Pfam" id="PF00082">
    <property type="entry name" value="Peptidase_S8"/>
    <property type="match status" value="1"/>
</dbReference>
<evidence type="ECO:0000259" key="3">
    <source>
        <dbReference type="Pfam" id="PF00082"/>
    </source>
</evidence>
<dbReference type="Proteomes" id="UP000655225">
    <property type="component" value="Unassembled WGS sequence"/>
</dbReference>
<evidence type="ECO:0000256" key="2">
    <source>
        <dbReference type="ARBA" id="ARBA00022729"/>
    </source>
</evidence>
<dbReference type="InterPro" id="IPR000209">
    <property type="entry name" value="Peptidase_S8/S53_dom"/>
</dbReference>
<organism evidence="5 6">
    <name type="scientific">Tetracentron sinense</name>
    <name type="common">Spur-leaf</name>
    <dbReference type="NCBI Taxonomy" id="13715"/>
    <lineage>
        <taxon>Eukaryota</taxon>
        <taxon>Viridiplantae</taxon>
        <taxon>Streptophyta</taxon>
        <taxon>Embryophyta</taxon>
        <taxon>Tracheophyta</taxon>
        <taxon>Spermatophyta</taxon>
        <taxon>Magnoliopsida</taxon>
        <taxon>Trochodendrales</taxon>
        <taxon>Trochodendraceae</taxon>
        <taxon>Tetracentron</taxon>
    </lineage>
</organism>
<feature type="domain" description="Subtilisin-like protease fibronectin type-III" evidence="4">
    <location>
        <begin position="135"/>
        <end position="206"/>
    </location>
</feature>
<dbReference type="EMBL" id="JABCRI010000005">
    <property type="protein sequence ID" value="KAF8405720.1"/>
    <property type="molecule type" value="Genomic_DNA"/>
</dbReference>
<evidence type="ECO:0000259" key="4">
    <source>
        <dbReference type="Pfam" id="PF17766"/>
    </source>
</evidence>
<keyword evidence="2" id="KW-0732">Signal</keyword>
<dbReference type="SUPFAM" id="SSF52743">
    <property type="entry name" value="Subtilisin-like"/>
    <property type="match status" value="1"/>
</dbReference>
<reference evidence="5 6" key="1">
    <citation type="submission" date="2020-04" db="EMBL/GenBank/DDBJ databases">
        <title>Plant Genome Project.</title>
        <authorList>
            <person name="Zhang R.-G."/>
        </authorList>
    </citation>
    <scope>NUCLEOTIDE SEQUENCE [LARGE SCALE GENOMIC DNA]</scope>
    <source>
        <strain evidence="5">YNK0</strain>
        <tissue evidence="5">Leaf</tissue>
    </source>
</reference>
<evidence type="ECO:0008006" key="7">
    <source>
        <dbReference type="Google" id="ProtNLM"/>
    </source>
</evidence>
<gene>
    <name evidence="5" type="ORF">HHK36_007797</name>
</gene>
<protein>
    <recommendedName>
        <fullName evidence="7">Peptidase S8/S53 domain-containing protein</fullName>
    </recommendedName>
</protein>
<dbReference type="InterPro" id="IPR045051">
    <property type="entry name" value="SBT"/>
</dbReference>
<dbReference type="InterPro" id="IPR041469">
    <property type="entry name" value="Subtilisin-like_FN3"/>
</dbReference>
<dbReference type="Gene3D" id="3.40.50.200">
    <property type="entry name" value="Peptidase S8/S53 domain"/>
    <property type="match status" value="1"/>
</dbReference>
<name>A0A834ZHB1_TETSI</name>